<feature type="compositionally biased region" description="Low complexity" evidence="5">
    <location>
        <begin position="17"/>
        <end position="31"/>
    </location>
</feature>
<dbReference type="InterPro" id="IPR005828">
    <property type="entry name" value="MFS_sugar_transport-like"/>
</dbReference>
<evidence type="ECO:0000256" key="3">
    <source>
        <dbReference type="ARBA" id="ARBA00022989"/>
    </source>
</evidence>
<dbReference type="Gene3D" id="1.20.1250.20">
    <property type="entry name" value="MFS general substrate transporter like domains"/>
    <property type="match status" value="1"/>
</dbReference>
<protein>
    <recommendedName>
        <fullName evidence="9">Major facilitator superfamily (MFS) profile domain-containing protein</fullName>
    </recommendedName>
</protein>
<keyword evidence="3 6" id="KW-1133">Transmembrane helix</keyword>
<dbReference type="GeneID" id="28977876"/>
<feature type="transmembrane region" description="Helical" evidence="6">
    <location>
        <begin position="182"/>
        <end position="200"/>
    </location>
</feature>
<feature type="transmembrane region" description="Helical" evidence="6">
    <location>
        <begin position="255"/>
        <end position="280"/>
    </location>
</feature>
<dbReference type="AlphaFoldDB" id="A0A0P9EPA2"/>
<dbReference type="RefSeq" id="XP_018270131.1">
    <property type="nucleotide sequence ID" value="XM_018417428.1"/>
</dbReference>
<feature type="region of interest" description="Disordered" evidence="5">
    <location>
        <begin position="1"/>
        <end position="36"/>
    </location>
</feature>
<evidence type="ECO:0000313" key="7">
    <source>
        <dbReference type="EMBL" id="KPV74082.1"/>
    </source>
</evidence>
<dbReference type="SUPFAM" id="SSF103473">
    <property type="entry name" value="MFS general substrate transporter"/>
    <property type="match status" value="1"/>
</dbReference>
<dbReference type="GO" id="GO:0016020">
    <property type="term" value="C:membrane"/>
    <property type="evidence" value="ECO:0007669"/>
    <property type="project" value="UniProtKB-SubCell"/>
</dbReference>
<dbReference type="EMBL" id="KQ474081">
    <property type="protein sequence ID" value="KPV74082.1"/>
    <property type="molecule type" value="Genomic_DNA"/>
</dbReference>
<evidence type="ECO:0000313" key="8">
    <source>
        <dbReference type="Proteomes" id="UP000053890"/>
    </source>
</evidence>
<evidence type="ECO:0000256" key="4">
    <source>
        <dbReference type="ARBA" id="ARBA00023136"/>
    </source>
</evidence>
<comment type="subcellular location">
    <subcellularLocation>
        <location evidence="1">Membrane</location>
        <topology evidence="1">Multi-pass membrane protein</topology>
    </subcellularLocation>
</comment>
<sequence length="698" mass="79480">MSVVPEDGITEHEKKPLPGSLGSHSPSSGNSTMASSTNAHLEHLLKESLYPEDSYTADGVYWADLPRKERLAFINRQQNAEAKREFRWVLDMFKQDPMEPFRRYFRKYVMTGMGLFVEGYVLFSIGNLTALFKSAWPTCWGTYTDCNENWVDAVTYLEILGIIVGQCIVGYEGDWIGRKFGLCQDALIMLIGSILLTGVWGTSLNAWVIAYGWSLFIYGIGVGGEYPMTGTKALEQNIIGPSGAREDRLHRGRNVVGAFLMQGWGQVFNQCSLLILLMIFHSGDTQPPFSARTAQATYRVQFGLAALVHVWLFYHRLYKVHDADVQLRAAKRKQNTSGYDMQSLRLLNAHYWGRLVATAGGWFANDVFFYGTKVFSSTFIGIIHPGASLVVTWEYNLINLAVSLCGYYMGMLFIDDKRYGRRNMQQVGFAFDFFIYLFAAIFFNQLRVPGAPIAAFQFMYHFSSFWNQLTFGSPPLSSPSSTSPRRFRVYRAGPTFLVAGECFPASVRSTAHGFSAACGKLGALLPTVVFHYLSDRNKFWFAMPFGALGFLVTAIFLPDTTGMELREIERYWRCVRAGHPELYHGIAIHPHHLSWYERVVLKRDRYYDPKQDKLDRIEELRVLYESHLIAREDETGESYDVDHSFISADVERYFQHEAPPAERVKRQITKERAIRGEVPDDEKKVHRSRLEESLGGRA</sequence>
<feature type="transmembrane region" description="Helical" evidence="6">
    <location>
        <begin position="206"/>
        <end position="224"/>
    </location>
</feature>
<organism evidence="7 8">
    <name type="scientific">Rhodotorula graminis (strain WP1)</name>
    <dbReference type="NCBI Taxonomy" id="578459"/>
    <lineage>
        <taxon>Eukaryota</taxon>
        <taxon>Fungi</taxon>
        <taxon>Dikarya</taxon>
        <taxon>Basidiomycota</taxon>
        <taxon>Pucciniomycotina</taxon>
        <taxon>Microbotryomycetes</taxon>
        <taxon>Sporidiobolales</taxon>
        <taxon>Sporidiobolaceae</taxon>
        <taxon>Rhodotorula</taxon>
    </lineage>
</organism>
<accession>A0A0P9EPA2</accession>
<reference evidence="7 8" key="1">
    <citation type="journal article" date="2015" name="Front. Microbiol.">
        <title>Genome sequence of the plant growth promoting endophytic yeast Rhodotorula graminis WP1.</title>
        <authorList>
            <person name="Firrincieli A."/>
            <person name="Otillar R."/>
            <person name="Salamov A."/>
            <person name="Schmutz J."/>
            <person name="Khan Z."/>
            <person name="Redman R.S."/>
            <person name="Fleck N.D."/>
            <person name="Lindquist E."/>
            <person name="Grigoriev I.V."/>
            <person name="Doty S.L."/>
        </authorList>
    </citation>
    <scope>NUCLEOTIDE SEQUENCE [LARGE SCALE GENOMIC DNA]</scope>
    <source>
        <strain evidence="7 8">WP1</strain>
    </source>
</reference>
<feature type="transmembrane region" description="Helical" evidence="6">
    <location>
        <begin position="539"/>
        <end position="557"/>
    </location>
</feature>
<feature type="region of interest" description="Disordered" evidence="5">
    <location>
        <begin position="661"/>
        <end position="698"/>
    </location>
</feature>
<name>A0A0P9EPA2_RHOGW</name>
<evidence type="ECO:0000256" key="2">
    <source>
        <dbReference type="ARBA" id="ARBA00022692"/>
    </source>
</evidence>
<dbReference type="Pfam" id="PF00083">
    <property type="entry name" value="Sugar_tr"/>
    <property type="match status" value="2"/>
</dbReference>
<dbReference type="OrthoDB" id="2153661at2759"/>
<dbReference type="OMA" id="PDGVYWA"/>
<keyword evidence="8" id="KW-1185">Reference proteome</keyword>
<dbReference type="GO" id="GO:0022857">
    <property type="term" value="F:transmembrane transporter activity"/>
    <property type="evidence" value="ECO:0007669"/>
    <property type="project" value="InterPro"/>
</dbReference>
<feature type="transmembrane region" description="Helical" evidence="6">
    <location>
        <begin position="300"/>
        <end position="318"/>
    </location>
</feature>
<gene>
    <name evidence="7" type="ORF">RHOBADRAFT_54642</name>
</gene>
<dbReference type="STRING" id="578459.A0A0P9EPA2"/>
<feature type="transmembrane region" description="Helical" evidence="6">
    <location>
        <begin position="426"/>
        <end position="443"/>
    </location>
</feature>
<dbReference type="InterPro" id="IPR036259">
    <property type="entry name" value="MFS_trans_sf"/>
</dbReference>
<keyword evidence="2 6" id="KW-0812">Transmembrane</keyword>
<feature type="transmembrane region" description="Helical" evidence="6">
    <location>
        <begin position="108"/>
        <end position="130"/>
    </location>
</feature>
<proteinExistence type="predicted"/>
<evidence type="ECO:0008006" key="9">
    <source>
        <dbReference type="Google" id="ProtNLM"/>
    </source>
</evidence>
<evidence type="ECO:0000256" key="1">
    <source>
        <dbReference type="ARBA" id="ARBA00004141"/>
    </source>
</evidence>
<feature type="transmembrane region" description="Helical" evidence="6">
    <location>
        <begin position="351"/>
        <end position="371"/>
    </location>
</feature>
<evidence type="ECO:0000256" key="6">
    <source>
        <dbReference type="SAM" id="Phobius"/>
    </source>
</evidence>
<dbReference type="PANTHER" id="PTHR24064">
    <property type="entry name" value="SOLUTE CARRIER FAMILY 22 MEMBER"/>
    <property type="match status" value="1"/>
</dbReference>
<evidence type="ECO:0000256" key="5">
    <source>
        <dbReference type="SAM" id="MobiDB-lite"/>
    </source>
</evidence>
<keyword evidence="4 6" id="KW-0472">Membrane</keyword>
<feature type="transmembrane region" description="Helical" evidence="6">
    <location>
        <begin position="150"/>
        <end position="170"/>
    </location>
</feature>
<feature type="transmembrane region" description="Helical" evidence="6">
    <location>
        <begin position="395"/>
        <end position="414"/>
    </location>
</feature>
<dbReference type="Proteomes" id="UP000053890">
    <property type="component" value="Unassembled WGS sequence"/>
</dbReference>